<organism evidence="2 3">
    <name type="scientific">Aduncisulcus paluster</name>
    <dbReference type="NCBI Taxonomy" id="2918883"/>
    <lineage>
        <taxon>Eukaryota</taxon>
        <taxon>Metamonada</taxon>
        <taxon>Carpediemonas-like organisms</taxon>
        <taxon>Aduncisulcus</taxon>
    </lineage>
</organism>
<feature type="compositionally biased region" description="Basic residues" evidence="1">
    <location>
        <begin position="179"/>
        <end position="193"/>
    </location>
</feature>
<proteinExistence type="predicted"/>
<reference evidence="2" key="1">
    <citation type="submission" date="2022-03" db="EMBL/GenBank/DDBJ databases">
        <title>Draft genome sequence of Aduncisulcus paluster, a free-living microaerophilic Fornicata.</title>
        <authorList>
            <person name="Yuyama I."/>
            <person name="Kume K."/>
            <person name="Tamura T."/>
            <person name="Inagaki Y."/>
            <person name="Hashimoto T."/>
        </authorList>
    </citation>
    <scope>NUCLEOTIDE SEQUENCE</scope>
    <source>
        <strain evidence="2">NY0171</strain>
    </source>
</reference>
<dbReference type="EMBL" id="BQXS01011622">
    <property type="protein sequence ID" value="GKT14797.1"/>
    <property type="molecule type" value="Genomic_DNA"/>
</dbReference>
<feature type="region of interest" description="Disordered" evidence="1">
    <location>
        <begin position="109"/>
        <end position="129"/>
    </location>
</feature>
<evidence type="ECO:0000313" key="2">
    <source>
        <dbReference type="EMBL" id="GKT14797.1"/>
    </source>
</evidence>
<protein>
    <submittedName>
        <fullName evidence="2">Uncharacterized protein</fullName>
    </submittedName>
</protein>
<name>A0ABQ5JRW3_9EUKA</name>
<sequence length="452" mass="50936">MLESRIFCEETPSTTLPTSMKTGLKRRHADFDSQSNLLLLTEAISSKPHQSWRYQRPGYYDILAMNYEQHTGVPLFDLDILTQNSVFEDLFDSAMPAVSPRIAYHQHFHEDSHENQHQSLSDRDSDPNSSSFILIQSEKPVIPKVIAPVNVEAEESVTPALVDEIMPSKIEKPVAPKVGKVRKPKSSKSRRTRKCSDDSYVVTGKYVTDSHSMPDLSCDVSFDEPGFVIVRRDMFTLKLILRGIPGLSPYDPTFAATIKTHPAFRGCKYPIPNPPTLLSQARDKSYVTSTVPQNTIFIMLLLSVPFFDVLKPGTNSTFIPISSKTGSALITKEAKLIMGHLIGYELGRVTSTVRSVIGRGSFKSHKKSFPKIITDMSTMPLQYLLLKYDVDPCYTCLWREYCEIQFGEDITKPYNREVLQNRLKYIINDRLDRTTVSNSLGLGNIGFGILPK</sequence>
<feature type="compositionally biased region" description="Basic and acidic residues" evidence="1">
    <location>
        <begin position="109"/>
        <end position="126"/>
    </location>
</feature>
<evidence type="ECO:0000256" key="1">
    <source>
        <dbReference type="SAM" id="MobiDB-lite"/>
    </source>
</evidence>
<evidence type="ECO:0000313" key="3">
    <source>
        <dbReference type="Proteomes" id="UP001057375"/>
    </source>
</evidence>
<gene>
    <name evidence="2" type="ORF">ADUPG1_010559</name>
</gene>
<feature type="region of interest" description="Disordered" evidence="1">
    <location>
        <begin position="173"/>
        <end position="195"/>
    </location>
</feature>
<accession>A0ABQ5JRW3</accession>
<keyword evidence="3" id="KW-1185">Reference proteome</keyword>
<comment type="caution">
    <text evidence="2">The sequence shown here is derived from an EMBL/GenBank/DDBJ whole genome shotgun (WGS) entry which is preliminary data.</text>
</comment>
<dbReference type="Proteomes" id="UP001057375">
    <property type="component" value="Unassembled WGS sequence"/>
</dbReference>